<dbReference type="Proteomes" id="UP000321764">
    <property type="component" value="Unassembled WGS sequence"/>
</dbReference>
<dbReference type="SUPFAM" id="SSF102400">
    <property type="entry name" value="DNA polymerase III chi subunit"/>
    <property type="match status" value="1"/>
</dbReference>
<dbReference type="AlphaFoldDB" id="A0A5C8Z818"/>
<dbReference type="Gene3D" id="3.40.50.10110">
    <property type="entry name" value="DNA polymerase III subunit chi"/>
    <property type="match status" value="1"/>
</dbReference>
<organism evidence="1 2">
    <name type="scientific">Reinekea thalattae</name>
    <dbReference type="NCBI Taxonomy" id="2593301"/>
    <lineage>
        <taxon>Bacteria</taxon>
        <taxon>Pseudomonadati</taxon>
        <taxon>Pseudomonadota</taxon>
        <taxon>Gammaproteobacteria</taxon>
        <taxon>Oceanospirillales</taxon>
        <taxon>Saccharospirillaceae</taxon>
        <taxon>Reinekea</taxon>
    </lineage>
</organism>
<name>A0A5C8Z818_9GAMM</name>
<dbReference type="InterPro" id="IPR007459">
    <property type="entry name" value="DNA_pol3_chi"/>
</dbReference>
<protein>
    <submittedName>
        <fullName evidence="1">DNA polymerase III subunit chi</fullName>
    </submittedName>
</protein>
<dbReference type="PANTHER" id="PTHR38767">
    <property type="entry name" value="DNA POLYMERASE III SUBUNIT CHI"/>
    <property type="match status" value="1"/>
</dbReference>
<dbReference type="RefSeq" id="WP_147713196.1">
    <property type="nucleotide sequence ID" value="NZ_VKAD01000001.1"/>
</dbReference>
<dbReference type="PANTHER" id="PTHR38767:SF1">
    <property type="entry name" value="DNA POLYMERASE III SUBUNIT CHI"/>
    <property type="match status" value="1"/>
</dbReference>
<dbReference type="OrthoDB" id="5297568at2"/>
<dbReference type="GO" id="GO:0006260">
    <property type="term" value="P:DNA replication"/>
    <property type="evidence" value="ECO:0007669"/>
    <property type="project" value="InterPro"/>
</dbReference>
<dbReference type="EMBL" id="VKAD01000001">
    <property type="protein sequence ID" value="TXR53797.1"/>
    <property type="molecule type" value="Genomic_DNA"/>
</dbReference>
<proteinExistence type="predicted"/>
<dbReference type="GO" id="GO:0003677">
    <property type="term" value="F:DNA binding"/>
    <property type="evidence" value="ECO:0007669"/>
    <property type="project" value="InterPro"/>
</dbReference>
<comment type="caution">
    <text evidence="1">The sequence shown here is derived from an EMBL/GenBank/DDBJ whole genome shotgun (WGS) entry which is preliminary data.</text>
</comment>
<evidence type="ECO:0000313" key="1">
    <source>
        <dbReference type="EMBL" id="TXR53797.1"/>
    </source>
</evidence>
<gene>
    <name evidence="1" type="ORF">FME95_04360</name>
</gene>
<dbReference type="Pfam" id="PF04364">
    <property type="entry name" value="DNA_pol3_chi"/>
    <property type="match status" value="1"/>
</dbReference>
<dbReference type="GO" id="GO:0003887">
    <property type="term" value="F:DNA-directed DNA polymerase activity"/>
    <property type="evidence" value="ECO:0007669"/>
    <property type="project" value="InterPro"/>
</dbReference>
<dbReference type="GO" id="GO:0032298">
    <property type="term" value="P:positive regulation of DNA-templated DNA replication initiation"/>
    <property type="evidence" value="ECO:0007669"/>
    <property type="project" value="TreeGrafter"/>
</dbReference>
<accession>A0A5C8Z818</accession>
<keyword evidence="2" id="KW-1185">Reference proteome</keyword>
<evidence type="ECO:0000313" key="2">
    <source>
        <dbReference type="Proteomes" id="UP000321764"/>
    </source>
</evidence>
<sequence>MTKIDFHILASHQDIERLQYVARLVMKAQARGHDILIACASAEQSKAVSQALWAARADAFLAHTEIDQAAHSLQLSHTDDCGTHHDILINLCEQVPSYFSRFIRVFEVVSQQPDLLESSRARYRYYQDRGYELNRHDLRQRMPQ</sequence>
<dbReference type="InterPro" id="IPR036768">
    <property type="entry name" value="PolIII_chi_sf"/>
</dbReference>
<reference evidence="1 2" key="1">
    <citation type="submission" date="2019-07" db="EMBL/GenBank/DDBJ databases">
        <title>Reinekea sp. strain SSH23 genome sequencing and assembly.</title>
        <authorList>
            <person name="Kim I."/>
        </authorList>
    </citation>
    <scope>NUCLEOTIDE SEQUENCE [LARGE SCALE GENOMIC DNA]</scope>
    <source>
        <strain evidence="1 2">SSH23</strain>
    </source>
</reference>